<dbReference type="InterPro" id="IPR002559">
    <property type="entry name" value="Transposase_11"/>
</dbReference>
<dbReference type="GO" id="GO:0006313">
    <property type="term" value="P:DNA transposition"/>
    <property type="evidence" value="ECO:0007669"/>
    <property type="project" value="InterPro"/>
</dbReference>
<feature type="region of interest" description="Disordered" evidence="5">
    <location>
        <begin position="394"/>
        <end position="418"/>
    </location>
</feature>
<reference evidence="7 8" key="1">
    <citation type="submission" date="2017-06" db="EMBL/GenBank/DDBJ databases">
        <authorList>
            <person name="Kim H.J."/>
            <person name="Triplett B.A."/>
        </authorList>
    </citation>
    <scope>NUCLEOTIDE SEQUENCE [LARGE SCALE GENOMIC DNA]</scope>
    <source>
        <strain evidence="7 8">SCA</strain>
    </source>
</reference>
<organism evidence="7 8">
    <name type="scientific">Anaerovirgula multivorans</name>
    <dbReference type="NCBI Taxonomy" id="312168"/>
    <lineage>
        <taxon>Bacteria</taxon>
        <taxon>Bacillati</taxon>
        <taxon>Bacillota</taxon>
        <taxon>Clostridia</taxon>
        <taxon>Peptostreptococcales</taxon>
        <taxon>Natronincolaceae</taxon>
        <taxon>Anaerovirgula</taxon>
    </lineage>
</organism>
<dbReference type="OrthoDB" id="9794050at2"/>
<keyword evidence="3" id="KW-0238">DNA-binding</keyword>
<dbReference type="SUPFAM" id="SSF53098">
    <property type="entry name" value="Ribonuclease H-like"/>
    <property type="match status" value="1"/>
</dbReference>
<dbReference type="NCBIfam" id="NF033592">
    <property type="entry name" value="transpos_IS4_1"/>
    <property type="match status" value="1"/>
</dbReference>
<feature type="domain" description="Transposase IS4-like" evidence="6">
    <location>
        <begin position="114"/>
        <end position="323"/>
    </location>
</feature>
<dbReference type="Pfam" id="PF01609">
    <property type="entry name" value="DDE_Tnp_1"/>
    <property type="match status" value="1"/>
</dbReference>
<evidence type="ECO:0000256" key="5">
    <source>
        <dbReference type="SAM" id="MobiDB-lite"/>
    </source>
</evidence>
<keyword evidence="8" id="KW-1185">Reference proteome</keyword>
<evidence type="ECO:0000313" key="7">
    <source>
        <dbReference type="EMBL" id="SNT32120.1"/>
    </source>
</evidence>
<comment type="similarity">
    <text evidence="1">Belongs to the transposase 11 family.</text>
</comment>
<dbReference type="AlphaFoldDB" id="A0A239LPB8"/>
<sequence>MINKTAILFEKVHVQLTSRELLELARLNSSAFTRKRKLGLLNLIGVMLNFNKRTLQIELDDYFEHVLKDDEIMVSKQAFSKARQNLNPEVFRYLSDGLIEAFYSNDEFDRVLNYRLLAVDGTCIELPNFQQLRNIFGDVGDVNGTVRAYASAMFDIENQVIITSEIAGYRVDERTLAKKHLAKLKELGYKNDLLLYDRGYPSRELMAYHFEENLHFIMRCKDNFLDKKRVYEEPRDEIFDFEHDNKIYSVRRVQFMLPSGQLETLVTSLSQEDIETLKHLYSLRWGIETEYYTLKHVLQIENFSGYTPLSIEQDFYATIYLSNLASGFIYDAKHAKAPEGKEPKKYNYKVNRNELYGSLKNKLMQIVMLEDPKERVKLFDKVMLKMKRNMVPIRPERQPDRKNKTPGIKYPINQRKTL</sequence>
<gene>
    <name evidence="7" type="ORF">SAMN05446037_10941</name>
</gene>
<dbReference type="PANTHER" id="PTHR33258">
    <property type="entry name" value="TRANSPOSASE INSL FOR INSERTION SEQUENCE ELEMENT IS186A-RELATED"/>
    <property type="match status" value="1"/>
</dbReference>
<evidence type="ECO:0000256" key="4">
    <source>
        <dbReference type="ARBA" id="ARBA00023172"/>
    </source>
</evidence>
<evidence type="ECO:0000313" key="8">
    <source>
        <dbReference type="Proteomes" id="UP000198304"/>
    </source>
</evidence>
<dbReference type="RefSeq" id="WP_089285692.1">
    <property type="nucleotide sequence ID" value="NZ_FZOJ01000094.1"/>
</dbReference>
<evidence type="ECO:0000256" key="3">
    <source>
        <dbReference type="ARBA" id="ARBA00023125"/>
    </source>
</evidence>
<dbReference type="InterPro" id="IPR012337">
    <property type="entry name" value="RNaseH-like_sf"/>
</dbReference>
<dbReference type="GO" id="GO:0004803">
    <property type="term" value="F:transposase activity"/>
    <property type="evidence" value="ECO:0007669"/>
    <property type="project" value="InterPro"/>
</dbReference>
<feature type="compositionally biased region" description="Basic and acidic residues" evidence="5">
    <location>
        <begin position="394"/>
        <end position="403"/>
    </location>
</feature>
<proteinExistence type="inferred from homology"/>
<name>A0A239LPB8_9FIRM</name>
<evidence type="ECO:0000259" key="6">
    <source>
        <dbReference type="Pfam" id="PF01609"/>
    </source>
</evidence>
<dbReference type="Proteomes" id="UP000198304">
    <property type="component" value="Unassembled WGS sequence"/>
</dbReference>
<evidence type="ECO:0000256" key="1">
    <source>
        <dbReference type="ARBA" id="ARBA00010075"/>
    </source>
</evidence>
<dbReference type="EMBL" id="FZOJ01000094">
    <property type="protein sequence ID" value="SNT32120.1"/>
    <property type="molecule type" value="Genomic_DNA"/>
</dbReference>
<dbReference type="GO" id="GO:0003677">
    <property type="term" value="F:DNA binding"/>
    <property type="evidence" value="ECO:0007669"/>
    <property type="project" value="UniProtKB-KW"/>
</dbReference>
<keyword evidence="4" id="KW-0233">DNA recombination</keyword>
<protein>
    <submittedName>
        <fullName evidence="7">Transposase DDE domain-containing protein</fullName>
    </submittedName>
</protein>
<accession>A0A239LPB8</accession>
<dbReference type="PANTHER" id="PTHR33258:SF1">
    <property type="entry name" value="TRANSPOSASE INSL FOR INSERTION SEQUENCE ELEMENT IS186A-RELATED"/>
    <property type="match status" value="1"/>
</dbReference>
<keyword evidence="2" id="KW-0815">Transposition</keyword>
<dbReference type="InterPro" id="IPR047952">
    <property type="entry name" value="Transpos_IS4"/>
</dbReference>
<evidence type="ECO:0000256" key="2">
    <source>
        <dbReference type="ARBA" id="ARBA00022578"/>
    </source>
</evidence>